<evidence type="ECO:0008006" key="3">
    <source>
        <dbReference type="Google" id="ProtNLM"/>
    </source>
</evidence>
<comment type="caution">
    <text evidence="1">The sequence shown here is derived from an EMBL/GenBank/DDBJ whole genome shotgun (WGS) entry which is preliminary data.</text>
</comment>
<sequence length="188" mass="21846">MNGDWIVVGVSGCTNSGKTTLADALKEHFPGTVVINQDYYFRSEDAKEHIVIPELHHKNWEKLEAVDWDAMLAKLNEILSSPTSHKNALLIVEGHIIFNHPELRKIFHKMYFLTLNRTECARRRSFRVYNPPDIPGYFDMVVWPMYELNLKDVRDNFPNLLFLDGADDRKKIQSIVLNDLCGYLQQIK</sequence>
<accession>A0AAV6V2C3</accession>
<dbReference type="EMBL" id="JAFNEN010000177">
    <property type="protein sequence ID" value="KAG8190654.1"/>
    <property type="molecule type" value="Genomic_DNA"/>
</dbReference>
<evidence type="ECO:0000313" key="2">
    <source>
        <dbReference type="Proteomes" id="UP000827092"/>
    </source>
</evidence>
<reference evidence="1 2" key="1">
    <citation type="journal article" date="2022" name="Nat. Ecol. Evol.">
        <title>A masculinizing supergene underlies an exaggerated male reproductive morph in a spider.</title>
        <authorList>
            <person name="Hendrickx F."/>
            <person name="De Corte Z."/>
            <person name="Sonet G."/>
            <person name="Van Belleghem S.M."/>
            <person name="Kostlbacher S."/>
            <person name="Vangestel C."/>
        </authorList>
    </citation>
    <scope>NUCLEOTIDE SEQUENCE [LARGE SCALE GENOMIC DNA]</scope>
    <source>
        <strain evidence="1">W744_W776</strain>
    </source>
</reference>
<dbReference type="AlphaFoldDB" id="A0AAV6V2C3"/>
<dbReference type="SUPFAM" id="SSF52540">
    <property type="entry name" value="P-loop containing nucleoside triphosphate hydrolases"/>
    <property type="match status" value="1"/>
</dbReference>
<name>A0AAV6V2C3_9ARAC</name>
<dbReference type="Gene3D" id="3.40.50.300">
    <property type="entry name" value="P-loop containing nucleotide triphosphate hydrolases"/>
    <property type="match status" value="1"/>
</dbReference>
<dbReference type="Proteomes" id="UP000827092">
    <property type="component" value="Unassembled WGS sequence"/>
</dbReference>
<dbReference type="Pfam" id="PF13238">
    <property type="entry name" value="AAA_18"/>
    <property type="match status" value="1"/>
</dbReference>
<keyword evidence="2" id="KW-1185">Reference proteome</keyword>
<gene>
    <name evidence="1" type="ORF">JTE90_001264</name>
</gene>
<evidence type="ECO:0000313" key="1">
    <source>
        <dbReference type="EMBL" id="KAG8190654.1"/>
    </source>
</evidence>
<proteinExistence type="predicted"/>
<protein>
    <recommendedName>
        <fullName evidence="3">Nicotinamide riboside kinase 1</fullName>
    </recommendedName>
</protein>
<organism evidence="1 2">
    <name type="scientific">Oedothorax gibbosus</name>
    <dbReference type="NCBI Taxonomy" id="931172"/>
    <lineage>
        <taxon>Eukaryota</taxon>
        <taxon>Metazoa</taxon>
        <taxon>Ecdysozoa</taxon>
        <taxon>Arthropoda</taxon>
        <taxon>Chelicerata</taxon>
        <taxon>Arachnida</taxon>
        <taxon>Araneae</taxon>
        <taxon>Araneomorphae</taxon>
        <taxon>Entelegynae</taxon>
        <taxon>Araneoidea</taxon>
        <taxon>Linyphiidae</taxon>
        <taxon>Erigoninae</taxon>
        <taxon>Oedothorax</taxon>
    </lineage>
</organism>
<dbReference type="InterPro" id="IPR027417">
    <property type="entry name" value="P-loop_NTPase"/>
</dbReference>
<dbReference type="PANTHER" id="PTHR10285">
    <property type="entry name" value="URIDINE KINASE"/>
    <property type="match status" value="1"/>
</dbReference>